<dbReference type="GO" id="GO:0003964">
    <property type="term" value="F:RNA-directed DNA polymerase activity"/>
    <property type="evidence" value="ECO:0007669"/>
    <property type="project" value="UniProtKB-KW"/>
</dbReference>
<feature type="region of interest" description="Disordered" evidence="1">
    <location>
        <begin position="1"/>
        <end position="58"/>
    </location>
</feature>
<dbReference type="EMBL" id="BLXT01001518">
    <property type="protein sequence ID" value="GFN86433.1"/>
    <property type="molecule type" value="Genomic_DNA"/>
</dbReference>
<feature type="compositionally biased region" description="Basic and acidic residues" evidence="1">
    <location>
        <begin position="25"/>
        <end position="47"/>
    </location>
</feature>
<keyword evidence="2" id="KW-0695">RNA-directed DNA polymerase</keyword>
<evidence type="ECO:0000256" key="1">
    <source>
        <dbReference type="SAM" id="MobiDB-lite"/>
    </source>
</evidence>
<keyword evidence="3" id="KW-1185">Reference proteome</keyword>
<dbReference type="Proteomes" id="UP000735302">
    <property type="component" value="Unassembled WGS sequence"/>
</dbReference>
<proteinExistence type="predicted"/>
<evidence type="ECO:0000313" key="3">
    <source>
        <dbReference type="Proteomes" id="UP000735302"/>
    </source>
</evidence>
<feature type="compositionally biased region" description="Polar residues" evidence="1">
    <location>
        <begin position="49"/>
        <end position="58"/>
    </location>
</feature>
<reference evidence="2 3" key="1">
    <citation type="journal article" date="2021" name="Elife">
        <title>Chloroplast acquisition without the gene transfer in kleptoplastic sea slugs, Plakobranchus ocellatus.</title>
        <authorList>
            <person name="Maeda T."/>
            <person name="Takahashi S."/>
            <person name="Yoshida T."/>
            <person name="Shimamura S."/>
            <person name="Takaki Y."/>
            <person name="Nagai Y."/>
            <person name="Toyoda A."/>
            <person name="Suzuki Y."/>
            <person name="Arimoto A."/>
            <person name="Ishii H."/>
            <person name="Satoh N."/>
            <person name="Nishiyama T."/>
            <person name="Hasebe M."/>
            <person name="Maruyama T."/>
            <person name="Minagawa J."/>
            <person name="Obokata J."/>
            <person name="Shigenobu S."/>
        </authorList>
    </citation>
    <scope>NUCLEOTIDE SEQUENCE [LARGE SCALE GENOMIC DNA]</scope>
</reference>
<dbReference type="AlphaFoldDB" id="A0AAV3YWJ2"/>
<protein>
    <submittedName>
        <fullName evidence="2">Reverse transcriptase</fullName>
    </submittedName>
</protein>
<name>A0AAV3YWJ2_9GAST</name>
<keyword evidence="2" id="KW-0808">Transferase</keyword>
<sequence length="88" mass="10028">MSSQQQRTAVADKTLENQSQVQSHSAKEIQAENRDDVLRHSSSDKRQKINFSPASSGKQWEDLESKIVFKIESLLDEKHSGAQTCHFR</sequence>
<comment type="caution">
    <text evidence="2">The sequence shown here is derived from an EMBL/GenBank/DDBJ whole genome shotgun (WGS) entry which is preliminary data.</text>
</comment>
<evidence type="ECO:0000313" key="2">
    <source>
        <dbReference type="EMBL" id="GFN86433.1"/>
    </source>
</evidence>
<accession>A0AAV3YWJ2</accession>
<keyword evidence="2" id="KW-0548">Nucleotidyltransferase</keyword>
<organism evidence="2 3">
    <name type="scientific">Plakobranchus ocellatus</name>
    <dbReference type="NCBI Taxonomy" id="259542"/>
    <lineage>
        <taxon>Eukaryota</taxon>
        <taxon>Metazoa</taxon>
        <taxon>Spiralia</taxon>
        <taxon>Lophotrochozoa</taxon>
        <taxon>Mollusca</taxon>
        <taxon>Gastropoda</taxon>
        <taxon>Heterobranchia</taxon>
        <taxon>Euthyneura</taxon>
        <taxon>Panpulmonata</taxon>
        <taxon>Sacoglossa</taxon>
        <taxon>Placobranchoidea</taxon>
        <taxon>Plakobranchidae</taxon>
        <taxon>Plakobranchus</taxon>
    </lineage>
</organism>
<gene>
    <name evidence="2" type="ORF">PoB_001293900</name>
</gene>